<reference evidence="3 4" key="1">
    <citation type="submission" date="2024-01" db="EMBL/GenBank/DDBJ databases">
        <title>Niabella digestum sp. nov., isolated from waste digestion system.</title>
        <authorList>
            <person name="Zhang L."/>
        </authorList>
    </citation>
    <scope>NUCLEOTIDE SEQUENCE [LARGE SCALE GENOMIC DNA]</scope>
    <source>
        <strain evidence="3 4">A18</strain>
    </source>
</reference>
<name>A0ABU7RCY1_9BACT</name>
<feature type="transmembrane region" description="Helical" evidence="1">
    <location>
        <begin position="564"/>
        <end position="581"/>
    </location>
</feature>
<organism evidence="3 4">
    <name type="scientific">Niabella digestorum</name>
    <dbReference type="NCBI Taxonomy" id="3117701"/>
    <lineage>
        <taxon>Bacteria</taxon>
        <taxon>Pseudomonadati</taxon>
        <taxon>Bacteroidota</taxon>
        <taxon>Chitinophagia</taxon>
        <taxon>Chitinophagales</taxon>
        <taxon>Chitinophagaceae</taxon>
        <taxon>Niabella</taxon>
    </lineage>
</organism>
<comment type="caution">
    <text evidence="3">The sequence shown here is derived from an EMBL/GenBank/DDBJ whole genome shotgun (WGS) entry which is preliminary data.</text>
</comment>
<dbReference type="Gene3D" id="2.60.40.10">
    <property type="entry name" value="Immunoglobulins"/>
    <property type="match status" value="1"/>
</dbReference>
<keyword evidence="1" id="KW-1133">Transmembrane helix</keyword>
<dbReference type="Proteomes" id="UP001357452">
    <property type="component" value="Unassembled WGS sequence"/>
</dbReference>
<keyword evidence="2" id="KW-0732">Signal</keyword>
<evidence type="ECO:0000313" key="4">
    <source>
        <dbReference type="Proteomes" id="UP001357452"/>
    </source>
</evidence>
<keyword evidence="1" id="KW-0472">Membrane</keyword>
<gene>
    <name evidence="3" type="ORF">V2H41_01075</name>
</gene>
<dbReference type="EMBL" id="JAZGLY010000001">
    <property type="protein sequence ID" value="MEE6185854.1"/>
    <property type="molecule type" value="Genomic_DNA"/>
</dbReference>
<keyword evidence="4" id="KW-1185">Reference proteome</keyword>
<evidence type="ECO:0000256" key="1">
    <source>
        <dbReference type="SAM" id="Phobius"/>
    </source>
</evidence>
<evidence type="ECO:0000313" key="3">
    <source>
        <dbReference type="EMBL" id="MEE6185854.1"/>
    </source>
</evidence>
<keyword evidence="1" id="KW-0812">Transmembrane</keyword>
<dbReference type="RefSeq" id="WP_330973261.1">
    <property type="nucleotide sequence ID" value="NZ_JAZGLY010000001.1"/>
</dbReference>
<feature type="transmembrane region" description="Helical" evidence="1">
    <location>
        <begin position="538"/>
        <end position="557"/>
    </location>
</feature>
<feature type="signal peptide" evidence="2">
    <location>
        <begin position="1"/>
        <end position="22"/>
    </location>
</feature>
<evidence type="ECO:0000256" key="2">
    <source>
        <dbReference type="SAM" id="SignalP"/>
    </source>
</evidence>
<sequence length="620" mass="68076">MKIAIKTPLFLVLIFSVLLANAQQAKKPINFVLGEYPAQPQSPEYFTRSGYLPTSQFRSNFTYYLYFGKKDATTPGWNRVVKLFDIEGESYSVTKAVPGEKPFKKVIIRRSSNDQKTTALFEIPSALDNPVADRSSVYILPDYSGNMEDLINTYTINRGTDNVFVNVGSTTTNIERVDMILDSPMSVASLNKQTSGFLLMDRGGNDNFKVAAIIGFNDVTDEVTQLTTAATVSKSYWGQTGVNIISVVLQGQPEELYPSQTISLQSLSGVFVPLSIFNNLPDGATLYGISVFANDVNLSPEDLLDIDKYPTNTPEAIGSQDNGLDLMAGGGFFTKAILVKGKIWKDESLDAIINNGENGIDAGIWVNLVDPDDKVVSSVKVADDGSYTLFVPDNGIVSGNYKVILTTKEYYEGNVLTASERPDGYGFTGVNVGGTPNTSNKSGIIDIGEIDGNGDITDVNFGILDEAQLPVTFGSIQAYIKNNELFVLWSTLSEVGNSRFEIEASYDGKNFFKIGEVASQAEGGNSSSELQYSFQKKISASLLFIPVLAAVVLMLFAFNRKNKLWALSLLFAMVSSFGFYSCKKSDQAFTKDADKLFIRIKQIDWDNQYEYSKTVQVIKY</sequence>
<proteinExistence type="predicted"/>
<evidence type="ECO:0008006" key="5">
    <source>
        <dbReference type="Google" id="ProtNLM"/>
    </source>
</evidence>
<feature type="chain" id="PRO_5046394709" description="Carboxypeptidase regulatory-like domain-containing protein" evidence="2">
    <location>
        <begin position="23"/>
        <end position="620"/>
    </location>
</feature>
<protein>
    <recommendedName>
        <fullName evidence="5">Carboxypeptidase regulatory-like domain-containing protein</fullName>
    </recommendedName>
</protein>
<accession>A0ABU7RCY1</accession>
<dbReference type="InterPro" id="IPR013783">
    <property type="entry name" value="Ig-like_fold"/>
</dbReference>